<accession>A0A7S0II77</accession>
<reference evidence="9" key="1">
    <citation type="submission" date="2021-01" db="EMBL/GenBank/DDBJ databases">
        <authorList>
            <person name="Corre E."/>
            <person name="Pelletier E."/>
            <person name="Niang G."/>
            <person name="Scheremetjew M."/>
            <person name="Finn R."/>
            <person name="Kale V."/>
            <person name="Holt S."/>
            <person name="Cochrane G."/>
            <person name="Meng A."/>
            <person name="Brown T."/>
            <person name="Cohen L."/>
        </authorList>
    </citation>
    <scope>NUCLEOTIDE SEQUENCE</scope>
    <source>
        <strain evidence="9">CCMP1723</strain>
    </source>
</reference>
<feature type="compositionally biased region" description="Basic residues" evidence="7">
    <location>
        <begin position="26"/>
        <end position="49"/>
    </location>
</feature>
<evidence type="ECO:0000256" key="6">
    <source>
        <dbReference type="ARBA" id="ARBA00023134"/>
    </source>
</evidence>
<keyword evidence="6" id="KW-0342">GTP-binding</keyword>
<dbReference type="HAMAP" id="MF_00321">
    <property type="entry name" value="GTPase_EngB"/>
    <property type="match status" value="1"/>
</dbReference>
<feature type="region of interest" description="Disordered" evidence="7">
    <location>
        <begin position="1"/>
        <end position="73"/>
    </location>
</feature>
<dbReference type="InterPro" id="IPR027417">
    <property type="entry name" value="P-loop_NTPase"/>
</dbReference>
<evidence type="ECO:0000256" key="2">
    <source>
        <dbReference type="ARBA" id="ARBA00009638"/>
    </source>
</evidence>
<comment type="cofactor">
    <cofactor evidence="1">
        <name>Mg(2+)</name>
        <dbReference type="ChEBI" id="CHEBI:18420"/>
    </cofactor>
</comment>
<organism evidence="9">
    <name type="scientific">Micromonas pusilla</name>
    <name type="common">Picoplanktonic green alga</name>
    <name type="synonym">Chromulina pusilla</name>
    <dbReference type="NCBI Taxonomy" id="38833"/>
    <lineage>
        <taxon>Eukaryota</taxon>
        <taxon>Viridiplantae</taxon>
        <taxon>Chlorophyta</taxon>
        <taxon>Mamiellophyceae</taxon>
        <taxon>Mamiellales</taxon>
        <taxon>Mamiellaceae</taxon>
        <taxon>Micromonas</taxon>
    </lineage>
</organism>
<dbReference type="InterPro" id="IPR006073">
    <property type="entry name" value="GTP-bd"/>
</dbReference>
<dbReference type="NCBIfam" id="TIGR03598">
    <property type="entry name" value="GTPase_YsxC"/>
    <property type="match status" value="1"/>
</dbReference>
<dbReference type="Gene3D" id="3.40.50.300">
    <property type="entry name" value="P-loop containing nucleotide triphosphate hydrolases"/>
    <property type="match status" value="1"/>
</dbReference>
<evidence type="ECO:0000313" key="9">
    <source>
        <dbReference type="EMBL" id="CAD8522688.1"/>
    </source>
</evidence>
<evidence type="ECO:0000256" key="5">
    <source>
        <dbReference type="ARBA" id="ARBA00022842"/>
    </source>
</evidence>
<evidence type="ECO:0000259" key="8">
    <source>
        <dbReference type="PROSITE" id="PS51706"/>
    </source>
</evidence>
<protein>
    <recommendedName>
        <fullName evidence="8">EngB-type G domain-containing protein</fullName>
    </recommendedName>
</protein>
<evidence type="ECO:0000256" key="3">
    <source>
        <dbReference type="ARBA" id="ARBA00022723"/>
    </source>
</evidence>
<dbReference type="EMBL" id="HBEQ01012095">
    <property type="protein sequence ID" value="CAD8522688.1"/>
    <property type="molecule type" value="Transcribed_RNA"/>
</dbReference>
<dbReference type="InterPro" id="IPR019987">
    <property type="entry name" value="GTP-bd_ribosome_bio_YsxC"/>
</dbReference>
<dbReference type="SUPFAM" id="SSF52540">
    <property type="entry name" value="P-loop containing nucleoside triphosphate hydrolases"/>
    <property type="match status" value="1"/>
</dbReference>
<feature type="region of interest" description="Disordered" evidence="7">
    <location>
        <begin position="363"/>
        <end position="439"/>
    </location>
</feature>
<evidence type="ECO:0000256" key="7">
    <source>
        <dbReference type="SAM" id="MobiDB-lite"/>
    </source>
</evidence>
<keyword evidence="4" id="KW-0547">Nucleotide-binding</keyword>
<evidence type="ECO:0000256" key="4">
    <source>
        <dbReference type="ARBA" id="ARBA00022741"/>
    </source>
</evidence>
<dbReference type="InterPro" id="IPR030393">
    <property type="entry name" value="G_ENGB_dom"/>
</dbReference>
<sequence length="439" mass="48250">MVGAQRFSPLLGAPPTHGVLQVRAASSKKKDKAGGKKKRNTGAPKKSRYGPRGPDGAPQTSGTTAPAKPLREDLDMSELRIDALLNELVDGGEGMSNRAKFRALPVDDKIMRTIKDNQLCMDASTAGREARKLRNKELDTKITRRYVLYGDIADRERILLGLRGNKKATKFVAAATTENDLPEADNDIPEVAFAGRSNVGKSSLINAVTCSGAARSSDVPGKTQSLNFYDVSRRIRIIDMPGYGFAFAAQEKVEAWNRLMDKYLTGRKNLKRVYVVVDARHGLKAPDREMLAFLSRYGNVAYSVVLNKTDLVRPADLARRCFLIREELRMAKRARSTVHMLSTNTGAGVRLFGAELFSLANEASTSTEEDEIEEEDDDKNLSDYADYDDDDSDGEEESGRRNMLGGEWIPGQGSVQSPRYSAGGRGRGRPVGGRRSGRR</sequence>
<keyword evidence="5" id="KW-0460">Magnesium</keyword>
<feature type="compositionally biased region" description="Acidic residues" evidence="7">
    <location>
        <begin position="385"/>
        <end position="396"/>
    </location>
</feature>
<gene>
    <name evidence="9" type="ORF">MCOM1403_LOCUS9738</name>
</gene>
<name>A0A7S0II77_MICPS</name>
<proteinExistence type="inferred from homology"/>
<dbReference type="Pfam" id="PF01926">
    <property type="entry name" value="MMR_HSR1"/>
    <property type="match status" value="1"/>
</dbReference>
<feature type="domain" description="EngB-type G" evidence="8">
    <location>
        <begin position="187"/>
        <end position="362"/>
    </location>
</feature>
<dbReference type="PANTHER" id="PTHR47560">
    <property type="entry name" value="EXPRESSED PROTEIN"/>
    <property type="match status" value="1"/>
</dbReference>
<dbReference type="GO" id="GO:0046872">
    <property type="term" value="F:metal ion binding"/>
    <property type="evidence" value="ECO:0007669"/>
    <property type="project" value="UniProtKB-KW"/>
</dbReference>
<feature type="compositionally biased region" description="Acidic residues" evidence="7">
    <location>
        <begin position="367"/>
        <end position="378"/>
    </location>
</feature>
<dbReference type="CDD" id="cd01876">
    <property type="entry name" value="YihA_EngB"/>
    <property type="match status" value="1"/>
</dbReference>
<dbReference type="PROSITE" id="PS51706">
    <property type="entry name" value="G_ENGB"/>
    <property type="match status" value="1"/>
</dbReference>
<dbReference type="AlphaFoldDB" id="A0A7S0II77"/>
<keyword evidence="3" id="KW-0479">Metal-binding</keyword>
<evidence type="ECO:0000256" key="1">
    <source>
        <dbReference type="ARBA" id="ARBA00001946"/>
    </source>
</evidence>
<dbReference type="GO" id="GO:0005525">
    <property type="term" value="F:GTP binding"/>
    <property type="evidence" value="ECO:0007669"/>
    <property type="project" value="UniProtKB-KW"/>
</dbReference>
<dbReference type="PANTHER" id="PTHR47560:SF1">
    <property type="entry name" value="EXPRESSED PROTEIN"/>
    <property type="match status" value="1"/>
</dbReference>
<comment type="similarity">
    <text evidence="2">Belongs to the TRAFAC class TrmE-Era-EngA-EngB-Septin-like GTPase superfamily. EngB GTPase family.</text>
</comment>